<organism evidence="1 2">
    <name type="scientific">Orenia metallireducens</name>
    <dbReference type="NCBI Taxonomy" id="1413210"/>
    <lineage>
        <taxon>Bacteria</taxon>
        <taxon>Bacillati</taxon>
        <taxon>Bacillota</taxon>
        <taxon>Clostridia</taxon>
        <taxon>Halanaerobiales</taxon>
        <taxon>Halobacteroidaceae</taxon>
        <taxon>Orenia</taxon>
    </lineage>
</organism>
<name>A0A285G7P3_9FIRM</name>
<dbReference type="InterPro" id="IPR050490">
    <property type="entry name" value="Bact_solute-bd_prot1"/>
</dbReference>
<dbReference type="AlphaFoldDB" id="A0A285G7P3"/>
<reference evidence="2" key="1">
    <citation type="submission" date="2017-09" db="EMBL/GenBank/DDBJ databases">
        <authorList>
            <person name="Varghese N."/>
            <person name="Submissions S."/>
        </authorList>
    </citation>
    <scope>NUCLEOTIDE SEQUENCE [LARGE SCALE GENOMIC DNA]</scope>
    <source>
        <strain evidence="2">MSL47</strain>
    </source>
</reference>
<dbReference type="SUPFAM" id="SSF53850">
    <property type="entry name" value="Periplasmic binding protein-like II"/>
    <property type="match status" value="1"/>
</dbReference>
<dbReference type="Proteomes" id="UP000219573">
    <property type="component" value="Unassembled WGS sequence"/>
</dbReference>
<protein>
    <submittedName>
        <fullName evidence="1">Carbohydrate ABC transporter substrate-binding protein, CUT1 family</fullName>
    </submittedName>
</protein>
<proteinExistence type="predicted"/>
<dbReference type="PANTHER" id="PTHR43649">
    <property type="entry name" value="ARABINOSE-BINDING PROTEIN-RELATED"/>
    <property type="match status" value="1"/>
</dbReference>
<sequence length="438" mass="49488">MFNKKGLMLFLTLVLVFSLSVTSNAWWIFGGDDKKIKDDKVTIRFAWWGSQSRHERTLKVIELFEKKYPNIKVQPEYTGWSGYWDKMNAQAAGNNLPDIIQHVRKYINGYAEGGQLLDLTPYIENGTLNTSNIDDVYLQMGQVYGKQIGMATGVNAPAVYYDKELFDKAGVAYPSGDDTWQDRAEKFKKIHNKLGILGASTPLAQQEGIGFVIYLRQHGLNFFSEDGDSLGYDNDQLYVDFMQMDLDLIKAGAVQNASQRQESARAIEEDWITKQKTATATYWSNQLAALSMGAGKILTPALYPIAKGQVQEGRYLQPAMLLTVSKNTKHPKEVMKFLNFWFHDIEAGKILGTDRGTPTESKVKAAVKAEADKYDQVVFDFVDEAAKNAGSVLPPEPPEYQEVIKAFQEVYWKVIYKQISPKEGSKEFRRKANNILGY</sequence>
<evidence type="ECO:0000313" key="1">
    <source>
        <dbReference type="EMBL" id="SNY19610.1"/>
    </source>
</evidence>
<dbReference type="RefSeq" id="WP_097016978.1">
    <property type="nucleotide sequence ID" value="NZ_OBDZ01000005.1"/>
</dbReference>
<accession>A0A285G7P3</accession>
<dbReference type="Gene3D" id="3.40.190.10">
    <property type="entry name" value="Periplasmic binding protein-like II"/>
    <property type="match status" value="2"/>
</dbReference>
<dbReference type="InterPro" id="IPR006059">
    <property type="entry name" value="SBP"/>
</dbReference>
<dbReference type="PANTHER" id="PTHR43649:SF11">
    <property type="entry name" value="ABC TRANSPORTER SUBSTRATE-BINDING PROTEIN YESO-RELATED"/>
    <property type="match status" value="1"/>
</dbReference>
<dbReference type="EMBL" id="OBDZ01000005">
    <property type="protein sequence ID" value="SNY19610.1"/>
    <property type="molecule type" value="Genomic_DNA"/>
</dbReference>
<gene>
    <name evidence="1" type="ORF">SAMN06265827_105156</name>
</gene>
<dbReference type="Pfam" id="PF01547">
    <property type="entry name" value="SBP_bac_1"/>
    <property type="match status" value="1"/>
</dbReference>
<keyword evidence="2" id="KW-1185">Reference proteome</keyword>
<evidence type="ECO:0000313" key="2">
    <source>
        <dbReference type="Proteomes" id="UP000219573"/>
    </source>
</evidence>